<dbReference type="Pfam" id="PF00646">
    <property type="entry name" value="F-box"/>
    <property type="match status" value="1"/>
</dbReference>
<protein>
    <recommendedName>
        <fullName evidence="2">F-box domain-containing protein</fullName>
    </recommendedName>
</protein>
<sequence length="250" mass="28709">MEQKKMKRSTRHDNDIPLDLIVEILSRLPTKSIARCRSVSKLWSSLTTTPYFISSFATRSLASRPCAMLLFSKGGKLLVFSSLIHKDDPQVDQFTIPNNGYLQRYDSVHGLIHLQTSTELMIWNPTMNRIFTLPKLECRYTRGFVGYDPIDDKYKALYILEGNKIGILALGGAHQESWRILSEGFPRHGDMRAKDMRKACVLCIGVIYYQGLSGLPLAHAIMSFDLRSERFTLIQYPNGNYKSRFFFRNL</sequence>
<evidence type="ECO:0000313" key="4">
    <source>
        <dbReference type="Proteomes" id="UP000489600"/>
    </source>
</evidence>
<organism evidence="3 4">
    <name type="scientific">Arabis nemorensis</name>
    <dbReference type="NCBI Taxonomy" id="586526"/>
    <lineage>
        <taxon>Eukaryota</taxon>
        <taxon>Viridiplantae</taxon>
        <taxon>Streptophyta</taxon>
        <taxon>Embryophyta</taxon>
        <taxon>Tracheophyta</taxon>
        <taxon>Spermatophyta</taxon>
        <taxon>Magnoliopsida</taxon>
        <taxon>eudicotyledons</taxon>
        <taxon>Gunneridae</taxon>
        <taxon>Pentapetalae</taxon>
        <taxon>rosids</taxon>
        <taxon>malvids</taxon>
        <taxon>Brassicales</taxon>
        <taxon>Brassicaceae</taxon>
        <taxon>Arabideae</taxon>
        <taxon>Arabis</taxon>
    </lineage>
</organism>
<keyword evidence="1" id="KW-1133">Transmembrane helix</keyword>
<dbReference type="SMART" id="SM00256">
    <property type="entry name" value="FBOX"/>
    <property type="match status" value="1"/>
</dbReference>
<dbReference type="Gene3D" id="1.20.1280.50">
    <property type="match status" value="1"/>
</dbReference>
<evidence type="ECO:0000256" key="1">
    <source>
        <dbReference type="SAM" id="Phobius"/>
    </source>
</evidence>
<dbReference type="OrthoDB" id="1040490at2759"/>
<dbReference type="InterPro" id="IPR017451">
    <property type="entry name" value="F-box-assoc_interact_dom"/>
</dbReference>
<keyword evidence="1" id="KW-0472">Membrane</keyword>
<reference evidence="3" key="1">
    <citation type="submission" date="2019-07" db="EMBL/GenBank/DDBJ databases">
        <authorList>
            <person name="Dittberner H."/>
        </authorList>
    </citation>
    <scope>NUCLEOTIDE SEQUENCE [LARGE SCALE GENOMIC DNA]</scope>
</reference>
<feature type="domain" description="F-box" evidence="2">
    <location>
        <begin position="16"/>
        <end position="55"/>
    </location>
</feature>
<dbReference type="CDD" id="cd22157">
    <property type="entry name" value="F-box_AtFBW1-like"/>
    <property type="match status" value="1"/>
</dbReference>
<keyword evidence="1" id="KW-0812">Transmembrane</keyword>
<proteinExistence type="predicted"/>
<evidence type="ECO:0000259" key="2">
    <source>
        <dbReference type="SMART" id="SM00256"/>
    </source>
</evidence>
<dbReference type="PANTHER" id="PTHR31111">
    <property type="entry name" value="BNAA05G37150D PROTEIN-RELATED"/>
    <property type="match status" value="1"/>
</dbReference>
<dbReference type="PANTHER" id="PTHR31111:SF54">
    <property type="entry name" value="F-BOX DOMAIN-CONTAINING PROTEIN"/>
    <property type="match status" value="1"/>
</dbReference>
<dbReference type="InterPro" id="IPR013187">
    <property type="entry name" value="F-box-assoc_dom_typ3"/>
</dbReference>
<name>A0A565AXE5_9BRAS</name>
<dbReference type="EMBL" id="CABITT030000002">
    <property type="protein sequence ID" value="VVA94017.1"/>
    <property type="molecule type" value="Genomic_DNA"/>
</dbReference>
<dbReference type="InterPro" id="IPR036047">
    <property type="entry name" value="F-box-like_dom_sf"/>
</dbReference>
<dbReference type="Proteomes" id="UP000489600">
    <property type="component" value="Unassembled WGS sequence"/>
</dbReference>
<dbReference type="InterPro" id="IPR001810">
    <property type="entry name" value="F-box_dom"/>
</dbReference>
<evidence type="ECO:0000313" key="3">
    <source>
        <dbReference type="EMBL" id="VVA94017.1"/>
    </source>
</evidence>
<accession>A0A565AXE5</accession>
<gene>
    <name evidence="3" type="ORF">ANE_LOCUS4462</name>
</gene>
<dbReference type="AlphaFoldDB" id="A0A565AXE5"/>
<feature type="transmembrane region" description="Helical" evidence="1">
    <location>
        <begin position="199"/>
        <end position="222"/>
    </location>
</feature>
<keyword evidence="4" id="KW-1185">Reference proteome</keyword>
<dbReference type="Pfam" id="PF08268">
    <property type="entry name" value="FBA_3"/>
    <property type="match status" value="1"/>
</dbReference>
<dbReference type="NCBIfam" id="TIGR01640">
    <property type="entry name" value="F_box_assoc_1"/>
    <property type="match status" value="1"/>
</dbReference>
<dbReference type="SUPFAM" id="SSF81383">
    <property type="entry name" value="F-box domain"/>
    <property type="match status" value="1"/>
</dbReference>
<comment type="caution">
    <text evidence="3">The sequence shown here is derived from an EMBL/GenBank/DDBJ whole genome shotgun (WGS) entry which is preliminary data.</text>
</comment>